<proteinExistence type="predicted"/>
<reference evidence="1 2" key="1">
    <citation type="journal article" date="2014" name="Nature">
        <title>The genome of the recently domesticated crop plant sugar beet (Beta vulgaris).</title>
        <authorList>
            <person name="Dohm J.C."/>
            <person name="Minoche A.E."/>
            <person name="Holtgrawe D."/>
            <person name="Capella-Gutierrez S."/>
            <person name="Zakrzewski F."/>
            <person name="Tafer H."/>
            <person name="Rupp O."/>
            <person name="Sorensen T.R."/>
            <person name="Stracke R."/>
            <person name="Reinhardt R."/>
            <person name="Goesmann A."/>
            <person name="Kraft T."/>
            <person name="Schulz B."/>
            <person name="Stadler P.F."/>
            <person name="Schmidt T."/>
            <person name="Gabaldon T."/>
            <person name="Lehrach H."/>
            <person name="Weisshaar B."/>
            <person name="Himmelbauer H."/>
        </authorList>
    </citation>
    <scope>NUCLEOTIDE SEQUENCE [LARGE SCALE GENOMIC DNA]</scope>
    <source>
        <tissue evidence="1">Taproot</tissue>
    </source>
</reference>
<dbReference type="AlphaFoldDB" id="A0A0J7YPD3"/>
<keyword evidence="2" id="KW-1185">Reference proteome</keyword>
<name>A0A0J7YPD3_BETVV</name>
<accession>A0A0J7YPD3</accession>
<sequence length="207" mass="22527">MSVCCQTSSPLLNPKLPNKQSSQELIECSLQTDRPRFMQTDVKVLSDIKPAAKYEASEQTTQQEVVERSLQTDRPKFKQTDVIPLLTVEATLKAETSRKEAKTQSAGCAMRTASTVIPGLPLPTGRSSCLTQSAVQILSVIESASVSESAQQTTSPSISNFSVQTLMGMNLNASGRTERAVLRQPSIQDLSFVGFRETSQKGRQATE</sequence>
<evidence type="ECO:0000313" key="2">
    <source>
        <dbReference type="Proteomes" id="UP000035740"/>
    </source>
</evidence>
<dbReference type="Proteomes" id="UP000035740">
    <property type="component" value="Unassembled WGS sequence"/>
</dbReference>
<gene>
    <name evidence="1" type="ORF">BVRB_035860</name>
</gene>
<protein>
    <submittedName>
        <fullName evidence="1">Uncharacterized protein</fullName>
    </submittedName>
</protein>
<dbReference type="Gramene" id="KMS65451">
    <property type="protein sequence ID" value="KMS65451"/>
    <property type="gene ID" value="BVRB_035860"/>
</dbReference>
<feature type="non-terminal residue" evidence="1">
    <location>
        <position position="207"/>
    </location>
</feature>
<organism evidence="1 2">
    <name type="scientific">Beta vulgaris subsp. vulgaris</name>
    <name type="common">Beet</name>
    <dbReference type="NCBI Taxonomy" id="3555"/>
    <lineage>
        <taxon>Eukaryota</taxon>
        <taxon>Viridiplantae</taxon>
        <taxon>Streptophyta</taxon>
        <taxon>Embryophyta</taxon>
        <taxon>Tracheophyta</taxon>
        <taxon>Spermatophyta</taxon>
        <taxon>Magnoliopsida</taxon>
        <taxon>eudicotyledons</taxon>
        <taxon>Gunneridae</taxon>
        <taxon>Pentapetalae</taxon>
        <taxon>Caryophyllales</taxon>
        <taxon>Chenopodiaceae</taxon>
        <taxon>Betoideae</taxon>
        <taxon>Beta</taxon>
    </lineage>
</organism>
<dbReference type="EMBL" id="KQ108494">
    <property type="protein sequence ID" value="KMS65451.1"/>
    <property type="molecule type" value="Genomic_DNA"/>
</dbReference>
<evidence type="ECO:0000313" key="1">
    <source>
        <dbReference type="EMBL" id="KMS65451.1"/>
    </source>
</evidence>